<dbReference type="InterPro" id="IPR050178">
    <property type="entry name" value="AspA/AstE_fam"/>
</dbReference>
<evidence type="ECO:0000256" key="2">
    <source>
        <dbReference type="ARBA" id="ARBA00022723"/>
    </source>
</evidence>
<dbReference type="EMBL" id="CP095873">
    <property type="protein sequence ID" value="UPL23258.1"/>
    <property type="molecule type" value="Genomic_DNA"/>
</dbReference>
<evidence type="ECO:0000256" key="1">
    <source>
        <dbReference type="ARBA" id="ARBA00001947"/>
    </source>
</evidence>
<dbReference type="AlphaFoldDB" id="A0AAE9H9Q5"/>
<dbReference type="Gene3D" id="3.40.630.10">
    <property type="entry name" value="Zn peptidases"/>
    <property type="match status" value="1"/>
</dbReference>
<organism evidence="6 7">
    <name type="scientific">Alcaligenes faecalis</name>
    <dbReference type="NCBI Taxonomy" id="511"/>
    <lineage>
        <taxon>Bacteria</taxon>
        <taxon>Pseudomonadati</taxon>
        <taxon>Pseudomonadota</taxon>
        <taxon>Betaproteobacteria</taxon>
        <taxon>Burkholderiales</taxon>
        <taxon>Alcaligenaceae</taxon>
        <taxon>Alcaligenes</taxon>
    </lineage>
</organism>
<protein>
    <submittedName>
        <fullName evidence="6">Succinylglutamate desuccinylase/aspartoacylase family protein</fullName>
    </submittedName>
</protein>
<dbReference type="Pfam" id="PF24827">
    <property type="entry name" value="AstE_AspA_cat"/>
    <property type="match status" value="1"/>
</dbReference>
<evidence type="ECO:0000259" key="5">
    <source>
        <dbReference type="Pfam" id="PF24827"/>
    </source>
</evidence>
<dbReference type="GO" id="GO:0005829">
    <property type="term" value="C:cytosol"/>
    <property type="evidence" value="ECO:0007669"/>
    <property type="project" value="TreeGrafter"/>
</dbReference>
<dbReference type="GO" id="GO:0016788">
    <property type="term" value="F:hydrolase activity, acting on ester bonds"/>
    <property type="evidence" value="ECO:0007669"/>
    <property type="project" value="InterPro"/>
</dbReference>
<dbReference type="RefSeq" id="WP_247966831.1">
    <property type="nucleotide sequence ID" value="NZ_CP095873.1"/>
</dbReference>
<dbReference type="InterPro" id="IPR055438">
    <property type="entry name" value="AstE_AspA_cat"/>
</dbReference>
<evidence type="ECO:0000313" key="7">
    <source>
        <dbReference type="Proteomes" id="UP000830925"/>
    </source>
</evidence>
<comment type="cofactor">
    <cofactor evidence="1">
        <name>Zn(2+)</name>
        <dbReference type="ChEBI" id="CHEBI:29105"/>
    </cofactor>
</comment>
<name>A0AAE9H9Q5_ALCFA</name>
<dbReference type="GO" id="GO:0046872">
    <property type="term" value="F:metal ion binding"/>
    <property type="evidence" value="ECO:0007669"/>
    <property type="project" value="UniProtKB-KW"/>
</dbReference>
<dbReference type="Proteomes" id="UP000830925">
    <property type="component" value="Chromosome"/>
</dbReference>
<dbReference type="SUPFAM" id="SSF53187">
    <property type="entry name" value="Zn-dependent exopeptidases"/>
    <property type="match status" value="1"/>
</dbReference>
<keyword evidence="4" id="KW-0862">Zinc</keyword>
<gene>
    <name evidence="6" type="ORF">MXF72_09330</name>
</gene>
<evidence type="ECO:0000313" key="6">
    <source>
        <dbReference type="EMBL" id="UPL23258.1"/>
    </source>
</evidence>
<proteinExistence type="predicted"/>
<accession>A0AAE9H9Q5</accession>
<dbReference type="PANTHER" id="PTHR15162:SF7">
    <property type="entry name" value="SUCCINYLGLUTAMATE DESUCCINYLASE"/>
    <property type="match status" value="1"/>
</dbReference>
<reference evidence="6" key="1">
    <citation type="submission" date="2022-04" db="EMBL/GenBank/DDBJ databases">
        <title>Genomic mining of Alcaligenes faecalis D334 producing ectoin and derivatives.</title>
        <authorList>
            <person name="Doan V.T."/>
            <person name="Quach N.T."/>
            <person name="Vu T.-H.-N."/>
            <person name="Phi Q.-T."/>
        </authorList>
    </citation>
    <scope>NUCLEOTIDE SEQUENCE</scope>
    <source>
        <strain evidence="6">D334</strain>
    </source>
</reference>
<dbReference type="PANTHER" id="PTHR15162">
    <property type="entry name" value="ASPARTOACYLASE"/>
    <property type="match status" value="1"/>
</dbReference>
<feature type="domain" description="Succinylglutamate desuccinylase/Aspartoacylase catalytic" evidence="5">
    <location>
        <begin position="31"/>
        <end position="176"/>
    </location>
</feature>
<evidence type="ECO:0000256" key="4">
    <source>
        <dbReference type="ARBA" id="ARBA00022833"/>
    </source>
</evidence>
<keyword evidence="3" id="KW-0378">Hydrolase</keyword>
<evidence type="ECO:0000256" key="3">
    <source>
        <dbReference type="ARBA" id="ARBA00022801"/>
    </source>
</evidence>
<sequence>MQFSLSLPDIQEERQGNTGVPGIWCLDSGEAGRTVMISALIHGNELCGAWALKAVLASGLKPRRGKLILAFCNLDAFDRFDPERHDASRYVDEDMNRVWSDQKLAQTQTQEQRRARAILPWLEQADWLLDLHSMHEPSAPLLLTGTLARNIELARTLGAPEHVIVDSGHQDGVRMRDYGRFSDPEAHEARSLLLECGFHGDPDTPAIALDLIARFLLASETVEKEDLPSDWRRASPDTQRVLQVTHAIVAPSMQVSFDQNWQGLETLADAGTAIGQADGQALLTPYDNCTLVMPSLRQLRPGVTVVRLAQNYDALSWTL</sequence>
<keyword evidence="2" id="KW-0479">Metal-binding</keyword>